<name>A0A644WHE2_9ZZZZ</name>
<feature type="domain" description="UmuC" evidence="1">
    <location>
        <begin position="5"/>
        <end position="184"/>
    </location>
</feature>
<dbReference type="Pfam" id="PF11799">
    <property type="entry name" value="IMS_C"/>
    <property type="match status" value="1"/>
</dbReference>
<dbReference type="InterPro" id="IPR043502">
    <property type="entry name" value="DNA/RNA_pol_sf"/>
</dbReference>
<keyword evidence="2" id="KW-0548">Nucleotidyltransferase</keyword>
<dbReference type="InterPro" id="IPR036775">
    <property type="entry name" value="DNA_pol_Y-fam_lit_finger_sf"/>
</dbReference>
<dbReference type="GO" id="GO:0003684">
    <property type="term" value="F:damaged DNA binding"/>
    <property type="evidence" value="ECO:0007669"/>
    <property type="project" value="InterPro"/>
</dbReference>
<dbReference type="Gene3D" id="3.30.1490.100">
    <property type="entry name" value="DNA polymerase, Y-family, little finger domain"/>
    <property type="match status" value="1"/>
</dbReference>
<dbReference type="Gene3D" id="3.40.1170.60">
    <property type="match status" value="1"/>
</dbReference>
<protein>
    <submittedName>
        <fullName evidence="2">DNA polymerase IV</fullName>
        <ecNumber evidence="2">2.7.7.7</ecNumber>
    </submittedName>
</protein>
<dbReference type="CDD" id="cd03586">
    <property type="entry name" value="PolY_Pol_IV_kappa"/>
    <property type="match status" value="1"/>
</dbReference>
<keyword evidence="2" id="KW-0808">Transferase</keyword>
<evidence type="ECO:0000259" key="1">
    <source>
        <dbReference type="PROSITE" id="PS50173"/>
    </source>
</evidence>
<evidence type="ECO:0000313" key="2">
    <source>
        <dbReference type="EMBL" id="MPM02918.1"/>
    </source>
</evidence>
<dbReference type="PROSITE" id="PS50173">
    <property type="entry name" value="UMUC"/>
    <property type="match status" value="1"/>
</dbReference>
<dbReference type="NCBIfam" id="NF002677">
    <property type="entry name" value="PRK02406.1"/>
    <property type="match status" value="1"/>
</dbReference>
<dbReference type="InterPro" id="IPR043128">
    <property type="entry name" value="Rev_trsase/Diguanyl_cyclase"/>
</dbReference>
<gene>
    <name evidence="2" type="primary">dinB_16</name>
    <name evidence="2" type="ORF">SDC9_49176</name>
</gene>
<dbReference type="EMBL" id="VSSQ01000908">
    <property type="protein sequence ID" value="MPM02918.1"/>
    <property type="molecule type" value="Genomic_DNA"/>
</dbReference>
<dbReference type="InterPro" id="IPR001126">
    <property type="entry name" value="UmuC"/>
</dbReference>
<dbReference type="PANTHER" id="PTHR11076:SF33">
    <property type="entry name" value="DNA POLYMERASE KAPPA"/>
    <property type="match status" value="1"/>
</dbReference>
<dbReference type="HAMAP" id="MF_01113">
    <property type="entry name" value="DNApol_IV"/>
    <property type="match status" value="1"/>
</dbReference>
<dbReference type="EC" id="2.7.7.7" evidence="2"/>
<accession>A0A644WHE2</accession>
<dbReference type="SUPFAM" id="SSF56672">
    <property type="entry name" value="DNA/RNA polymerases"/>
    <property type="match status" value="1"/>
</dbReference>
<dbReference type="GO" id="GO:0009432">
    <property type="term" value="P:SOS response"/>
    <property type="evidence" value="ECO:0007669"/>
    <property type="project" value="TreeGrafter"/>
</dbReference>
<dbReference type="GO" id="GO:0003887">
    <property type="term" value="F:DNA-directed DNA polymerase activity"/>
    <property type="evidence" value="ECO:0007669"/>
    <property type="project" value="UniProtKB-EC"/>
</dbReference>
<organism evidence="2">
    <name type="scientific">bioreactor metagenome</name>
    <dbReference type="NCBI Taxonomy" id="1076179"/>
    <lineage>
        <taxon>unclassified sequences</taxon>
        <taxon>metagenomes</taxon>
        <taxon>ecological metagenomes</taxon>
    </lineage>
</organism>
<dbReference type="Gene3D" id="1.10.150.20">
    <property type="entry name" value="5' to 3' exonuclease, C-terminal subdomain"/>
    <property type="match status" value="1"/>
</dbReference>
<dbReference type="PANTHER" id="PTHR11076">
    <property type="entry name" value="DNA REPAIR POLYMERASE UMUC / TRANSFERASE FAMILY MEMBER"/>
    <property type="match status" value="1"/>
</dbReference>
<dbReference type="Pfam" id="PF00817">
    <property type="entry name" value="IMS"/>
    <property type="match status" value="1"/>
</dbReference>
<dbReference type="InterPro" id="IPR050116">
    <property type="entry name" value="DNA_polymerase-Y"/>
</dbReference>
<comment type="caution">
    <text evidence="2">The sequence shown here is derived from an EMBL/GenBank/DDBJ whole genome shotgun (WGS) entry which is preliminary data.</text>
</comment>
<proteinExistence type="inferred from homology"/>
<dbReference type="SUPFAM" id="SSF100879">
    <property type="entry name" value="Lesion bypass DNA polymerase (Y-family), little finger domain"/>
    <property type="match status" value="1"/>
</dbReference>
<dbReference type="GO" id="GO:0042276">
    <property type="term" value="P:error-prone translesion synthesis"/>
    <property type="evidence" value="ECO:0007669"/>
    <property type="project" value="TreeGrafter"/>
</dbReference>
<sequence>MDRSVLHIDLDTFFVSVERKENSALIGKPVMVGGGSDRAVVSGCSYEARAFGVHSGMSMKTARMLCGDAIVIRGDMERYSYYSRMVTEIIREKAPMYEKSSIDEFYLDLTGMDRFFGTLKWSHELRERIINETGLPISFGLSANKTVSKIATGEAKPNGELQIIQPAIKPFLDPLPIQKIPMLGKKTAHLLRSMGIVNIGVLSGMPPVLLTRVLGSNGLMLWKKANGLDDTPVVPYEDAKSMSSETTFETDVTDRAEMERILSSMVERLAFRMRKNNRLTGTVTVKIRYADFETHTMQKRIPYTAFDHTLVQVVKDIFGKLFSRRLRVRLIGIRFSELIGGNQQLDLFDETPELTRLYQSLDKIRRRFGEDAIHHAIGMHKSKVRDY</sequence>
<dbReference type="InterPro" id="IPR022880">
    <property type="entry name" value="DNApol_IV"/>
</dbReference>
<reference evidence="2" key="1">
    <citation type="submission" date="2019-08" db="EMBL/GenBank/DDBJ databases">
        <authorList>
            <person name="Kucharzyk K."/>
            <person name="Murdoch R.W."/>
            <person name="Higgins S."/>
            <person name="Loffler F."/>
        </authorList>
    </citation>
    <scope>NUCLEOTIDE SEQUENCE</scope>
</reference>
<dbReference type="InterPro" id="IPR017961">
    <property type="entry name" value="DNA_pol_Y-fam_little_finger"/>
</dbReference>
<dbReference type="Gene3D" id="3.30.70.270">
    <property type="match status" value="1"/>
</dbReference>
<dbReference type="GO" id="GO:0005829">
    <property type="term" value="C:cytosol"/>
    <property type="evidence" value="ECO:0007669"/>
    <property type="project" value="TreeGrafter"/>
</dbReference>
<dbReference type="GO" id="GO:0006281">
    <property type="term" value="P:DNA repair"/>
    <property type="evidence" value="ECO:0007669"/>
    <property type="project" value="InterPro"/>
</dbReference>
<dbReference type="AlphaFoldDB" id="A0A644WHE2"/>